<accession>A0A645A9F8</accession>
<dbReference type="PANTHER" id="PTHR46401">
    <property type="entry name" value="GLYCOSYLTRANSFERASE WBBK-RELATED"/>
    <property type="match status" value="1"/>
</dbReference>
<dbReference type="Pfam" id="PF13439">
    <property type="entry name" value="Glyco_transf_4"/>
    <property type="match status" value="1"/>
</dbReference>
<dbReference type="InterPro" id="IPR028098">
    <property type="entry name" value="Glyco_trans_4-like_N"/>
</dbReference>
<evidence type="ECO:0000313" key="4">
    <source>
        <dbReference type="EMBL" id="MPM49687.1"/>
    </source>
</evidence>
<evidence type="ECO:0000259" key="3">
    <source>
        <dbReference type="Pfam" id="PF13439"/>
    </source>
</evidence>
<gene>
    <name evidence="4" type="ORF">SDC9_96417</name>
</gene>
<evidence type="ECO:0000259" key="2">
    <source>
        <dbReference type="Pfam" id="PF00534"/>
    </source>
</evidence>
<proteinExistence type="predicted"/>
<dbReference type="AlphaFoldDB" id="A0A645A9F8"/>
<name>A0A645A9F8_9ZZZZ</name>
<dbReference type="InterPro" id="IPR001296">
    <property type="entry name" value="Glyco_trans_1"/>
</dbReference>
<evidence type="ECO:0008006" key="5">
    <source>
        <dbReference type="Google" id="ProtNLM"/>
    </source>
</evidence>
<dbReference type="GO" id="GO:0016757">
    <property type="term" value="F:glycosyltransferase activity"/>
    <property type="evidence" value="ECO:0007669"/>
    <property type="project" value="InterPro"/>
</dbReference>
<dbReference type="Gene3D" id="3.40.50.2000">
    <property type="entry name" value="Glycogen Phosphorylase B"/>
    <property type="match status" value="2"/>
</dbReference>
<reference evidence="4" key="1">
    <citation type="submission" date="2019-08" db="EMBL/GenBank/DDBJ databases">
        <authorList>
            <person name="Kucharzyk K."/>
            <person name="Murdoch R.W."/>
            <person name="Higgins S."/>
            <person name="Loffler F."/>
        </authorList>
    </citation>
    <scope>NUCLEOTIDE SEQUENCE</scope>
</reference>
<feature type="domain" description="Glycosyltransferase subfamily 4-like N-terminal" evidence="3">
    <location>
        <begin position="26"/>
        <end position="154"/>
    </location>
</feature>
<dbReference type="EMBL" id="VSSQ01012632">
    <property type="protein sequence ID" value="MPM49687.1"/>
    <property type="molecule type" value="Genomic_DNA"/>
</dbReference>
<protein>
    <recommendedName>
        <fullName evidence="5">D-inositol-3-phosphate glycosyltransferase</fullName>
    </recommendedName>
</protein>
<dbReference type="CDD" id="cd03801">
    <property type="entry name" value="GT4_PimA-like"/>
    <property type="match status" value="1"/>
</dbReference>
<dbReference type="SUPFAM" id="SSF53756">
    <property type="entry name" value="UDP-Glycosyltransferase/glycogen phosphorylase"/>
    <property type="match status" value="1"/>
</dbReference>
<evidence type="ECO:0000256" key="1">
    <source>
        <dbReference type="ARBA" id="ARBA00022679"/>
    </source>
</evidence>
<keyword evidence="1" id="KW-0808">Transferase</keyword>
<feature type="domain" description="Glycosyl transferase family 1" evidence="2">
    <location>
        <begin position="183"/>
        <end position="303"/>
    </location>
</feature>
<sequence>MRKERILYIYPTLSSFIKGDAEILSREYEVTHFRVHPTSWHSLLRSLISQLFHLIFNLRKYDIVYIWFADYHSFLPTLFCKRFKKRCYIVAGGYDVCREKKYGYGSFTNPIRGFMTARSIKNCTTVIAVSKNIKQIIRHVFPSTNCVTIYNGVVLKPGKEDVEKESLVLTVSMASTAKNVFIKGIDRIIEVADLMQETKFILIGTERQLLEKIGYKIPDNLQVLGFVDHSHLQEIYSKSKVYCQLSRRESFCLALAEAMLYNCNPVITNIGGMPEVTGKNGFIINEYSAQNCSFVIKKALEAKTNSLGRERILSEFTIETRAEKILNLLESN</sequence>
<comment type="caution">
    <text evidence="4">The sequence shown here is derived from an EMBL/GenBank/DDBJ whole genome shotgun (WGS) entry which is preliminary data.</text>
</comment>
<organism evidence="4">
    <name type="scientific">bioreactor metagenome</name>
    <dbReference type="NCBI Taxonomy" id="1076179"/>
    <lineage>
        <taxon>unclassified sequences</taxon>
        <taxon>metagenomes</taxon>
        <taxon>ecological metagenomes</taxon>
    </lineage>
</organism>
<dbReference type="Pfam" id="PF00534">
    <property type="entry name" value="Glycos_transf_1"/>
    <property type="match status" value="1"/>
</dbReference>
<dbReference type="PANTHER" id="PTHR46401:SF2">
    <property type="entry name" value="GLYCOSYLTRANSFERASE WBBK-RELATED"/>
    <property type="match status" value="1"/>
</dbReference>